<keyword evidence="5 7" id="KW-0067">ATP-binding</keyword>
<comment type="pathway">
    <text evidence="7">Protein modification; protein neddylation.</text>
</comment>
<evidence type="ECO:0000313" key="9">
    <source>
        <dbReference type="EMBL" id="ODV82591.1"/>
    </source>
</evidence>
<comment type="subcellular location">
    <subcellularLocation>
        <location evidence="1">Cytoplasm</location>
    </subcellularLocation>
</comment>
<dbReference type="EMBL" id="KV453879">
    <property type="protein sequence ID" value="ODV82591.1"/>
    <property type="molecule type" value="Genomic_DNA"/>
</dbReference>
<dbReference type="GO" id="GO:0045116">
    <property type="term" value="P:protein neddylation"/>
    <property type="evidence" value="ECO:0007669"/>
    <property type="project" value="UniProtKB-UniRule"/>
</dbReference>
<evidence type="ECO:0000313" key="10">
    <source>
        <dbReference type="Proteomes" id="UP000094801"/>
    </source>
</evidence>
<gene>
    <name evidence="9" type="ORF">CANARDRAFT_182289</name>
</gene>
<dbReference type="GO" id="GO:0005634">
    <property type="term" value="C:nucleus"/>
    <property type="evidence" value="ECO:0007669"/>
    <property type="project" value="TreeGrafter"/>
</dbReference>
<evidence type="ECO:0000256" key="3">
    <source>
        <dbReference type="ARBA" id="ARBA00022741"/>
    </source>
</evidence>
<dbReference type="EC" id="6.2.1.64" evidence="7"/>
<keyword evidence="2" id="KW-0963">Cytoplasm</keyword>
<evidence type="ECO:0000256" key="5">
    <source>
        <dbReference type="ARBA" id="ARBA00022840"/>
    </source>
</evidence>
<evidence type="ECO:0000256" key="4">
    <source>
        <dbReference type="ARBA" id="ARBA00022786"/>
    </source>
</evidence>
<dbReference type="UniPathway" id="UPA00885"/>
<evidence type="ECO:0000259" key="8">
    <source>
        <dbReference type="Pfam" id="PF00899"/>
    </source>
</evidence>
<keyword evidence="10" id="KW-1185">Reference proteome</keyword>
<comment type="function">
    <text evidence="7">Catalytic subunit of the dimeric E1 enzyme, which activates NEDD8.</text>
</comment>
<organism evidence="9 10">
    <name type="scientific">[Candida] arabinofermentans NRRL YB-2248</name>
    <dbReference type="NCBI Taxonomy" id="983967"/>
    <lineage>
        <taxon>Eukaryota</taxon>
        <taxon>Fungi</taxon>
        <taxon>Dikarya</taxon>
        <taxon>Ascomycota</taxon>
        <taxon>Saccharomycotina</taxon>
        <taxon>Pichiomycetes</taxon>
        <taxon>Pichiales</taxon>
        <taxon>Pichiaceae</taxon>
        <taxon>Ogataea</taxon>
        <taxon>Ogataea/Candida clade</taxon>
    </lineage>
</organism>
<evidence type="ECO:0000256" key="2">
    <source>
        <dbReference type="ARBA" id="ARBA00022490"/>
    </source>
</evidence>
<comment type="catalytic activity">
    <reaction evidence="7">
        <text>ATP + [NEDD8 protein] + [E1 NEDD8-activating enzyme]-L-cysteine = AMP + diphosphate + [E1 NEDD8-activating enzyme]-S-[NEDD8 protein]-yl-L-cysteine.</text>
        <dbReference type="EC" id="6.2.1.64"/>
    </reaction>
</comment>
<protein>
    <recommendedName>
        <fullName evidence="7">NEDD8-activating enzyme E1 catalytic subunit</fullName>
        <ecNumber evidence="7">6.2.1.64</ecNumber>
    </recommendedName>
</protein>
<comment type="similarity">
    <text evidence="7">Belongs to the ubiquitin-activating E1 family. UBA3 subfamily.</text>
</comment>
<proteinExistence type="inferred from homology"/>
<dbReference type="Proteomes" id="UP000094801">
    <property type="component" value="Unassembled WGS sequence"/>
</dbReference>
<reference evidence="10" key="1">
    <citation type="submission" date="2016-04" db="EMBL/GenBank/DDBJ databases">
        <title>Comparative genomics of biotechnologically important yeasts.</title>
        <authorList>
            <consortium name="DOE Joint Genome Institute"/>
            <person name="Riley R."/>
            <person name="Haridas S."/>
            <person name="Wolfe K.H."/>
            <person name="Lopes M.R."/>
            <person name="Hittinger C.T."/>
            <person name="Goker M."/>
            <person name="Salamov A."/>
            <person name="Wisecaver J."/>
            <person name="Long T.M."/>
            <person name="Aerts A.L."/>
            <person name="Barry K."/>
            <person name="Choi C."/>
            <person name="Clum A."/>
            <person name="Coughlan A.Y."/>
            <person name="Deshpande S."/>
            <person name="Douglass A.P."/>
            <person name="Hanson S.J."/>
            <person name="Klenk H.-P."/>
            <person name="Labutti K."/>
            <person name="Lapidus A."/>
            <person name="Lindquist E."/>
            <person name="Lipzen A."/>
            <person name="Meier-Kolthoff J.P."/>
            <person name="Ohm R.A."/>
            <person name="Otillar R.P."/>
            <person name="Pangilinan J."/>
            <person name="Peng Y."/>
            <person name="Rokas A."/>
            <person name="Rosa C.A."/>
            <person name="Scheuner C."/>
            <person name="Sibirny A.A."/>
            <person name="Slot J.C."/>
            <person name="Stielow J.B."/>
            <person name="Sun H."/>
            <person name="Kurtzman C.P."/>
            <person name="Blackwell M."/>
            <person name="Grigoriev I.V."/>
            <person name="Jeffries T.W."/>
        </authorList>
    </citation>
    <scope>NUCLEOTIDE SEQUENCE [LARGE SCALE GENOMIC DNA]</scope>
    <source>
        <strain evidence="10">NRRL YB-2248</strain>
    </source>
</reference>
<feature type="domain" description="THIF-type NAD/FAD binding fold" evidence="8">
    <location>
        <begin position="1"/>
        <end position="268"/>
    </location>
</feature>
<evidence type="ECO:0000256" key="6">
    <source>
        <dbReference type="PROSITE-ProRule" id="PRU10132"/>
    </source>
</evidence>
<dbReference type="Gene3D" id="3.40.50.720">
    <property type="entry name" value="NAD(P)-binding Rossmann-like Domain"/>
    <property type="match status" value="1"/>
</dbReference>
<keyword evidence="4 7" id="KW-0833">Ubl conjugation pathway</keyword>
<feature type="active site" description="Glycyl thioester intermediate" evidence="6">
    <location>
        <position position="162"/>
    </location>
</feature>
<keyword evidence="3 7" id="KW-0547">Nucleotide-binding</keyword>
<dbReference type="PANTHER" id="PTHR10953:SF6">
    <property type="entry name" value="NEDD8-ACTIVATING ENZYME E1 CATALYTIC SUBUNIT"/>
    <property type="match status" value="1"/>
</dbReference>
<dbReference type="PROSITE" id="PS00865">
    <property type="entry name" value="UBIQUITIN_ACTIVAT_2"/>
    <property type="match status" value="1"/>
</dbReference>
<dbReference type="GO" id="GO:0005524">
    <property type="term" value="F:ATP binding"/>
    <property type="evidence" value="ECO:0007669"/>
    <property type="project" value="UniProtKB-UniRule"/>
</dbReference>
<dbReference type="GO" id="GO:0005737">
    <property type="term" value="C:cytoplasm"/>
    <property type="evidence" value="ECO:0007669"/>
    <property type="project" value="UniProtKB-SubCell"/>
</dbReference>
<sequence>ITNSKILVIGAGGLGCEILKNLVLSQFTQIECIDMDIIDLSNLNRQFLFRDKDIGNSKSKVATTYINTKFKTNITGHFNKIQDMSDSFYLKFDFIICGLDNIQAREWINLKLIQLSHLKIIPWIDGGTEGFQGSVKLIIPSVNACFKCYSKLLPPKTTYPLCTLATTPRLPEHCIEYALQLQWPKLNPNKQFNADDSEMLEELYQMSLKRSDEFGIKGVTKSLTLGVVKNIIPSIASTNAIISSICVNEAFKFITCVSPTMNGENLYYNGSIGLNLFVDKYDKLENCEHC</sequence>
<dbReference type="OrthoDB" id="10255449at2759"/>
<dbReference type="Gene3D" id="1.10.10.520">
    <property type="entry name" value="Ubiquitin activating enzymes (Uba3). Chain: B, domain 2"/>
    <property type="match status" value="1"/>
</dbReference>
<dbReference type="STRING" id="983967.A0A1E4SSY0"/>
<dbReference type="SUPFAM" id="SSF69572">
    <property type="entry name" value="Activating enzymes of the ubiquitin-like proteins"/>
    <property type="match status" value="1"/>
</dbReference>
<dbReference type="InterPro" id="IPR035985">
    <property type="entry name" value="Ubiquitin-activating_enz"/>
</dbReference>
<keyword evidence="7" id="KW-0436">Ligase</keyword>
<dbReference type="Pfam" id="PF00899">
    <property type="entry name" value="ThiF"/>
    <property type="match status" value="1"/>
</dbReference>
<dbReference type="PANTHER" id="PTHR10953">
    <property type="entry name" value="UBIQUITIN-ACTIVATING ENZYME E1"/>
    <property type="match status" value="1"/>
</dbReference>
<feature type="non-terminal residue" evidence="9">
    <location>
        <position position="290"/>
    </location>
</feature>
<dbReference type="InterPro" id="IPR045886">
    <property type="entry name" value="ThiF/MoeB/HesA"/>
</dbReference>
<dbReference type="InterPro" id="IPR033127">
    <property type="entry name" value="UBQ-activ_enz_E1_Cys_AS"/>
</dbReference>
<dbReference type="AlphaFoldDB" id="A0A1E4SSY0"/>
<feature type="non-terminal residue" evidence="9">
    <location>
        <position position="1"/>
    </location>
</feature>
<name>A0A1E4SSY0_9ASCO</name>
<dbReference type="GO" id="GO:0019781">
    <property type="term" value="F:NEDD8 activating enzyme activity"/>
    <property type="evidence" value="ECO:0007669"/>
    <property type="project" value="UniProtKB-UniRule"/>
</dbReference>
<dbReference type="InterPro" id="IPR023318">
    <property type="entry name" value="Ub_act_enz_dom_a_sf"/>
</dbReference>
<accession>A0A1E4SSY0</accession>
<evidence type="ECO:0000256" key="1">
    <source>
        <dbReference type="ARBA" id="ARBA00004496"/>
    </source>
</evidence>
<dbReference type="InterPro" id="IPR000594">
    <property type="entry name" value="ThiF_NAD_FAD-bd"/>
</dbReference>
<evidence type="ECO:0000256" key="7">
    <source>
        <dbReference type="RuleBase" id="RU368009"/>
    </source>
</evidence>